<dbReference type="PANTHER" id="PTHR45527:SF1">
    <property type="entry name" value="FATTY ACID SYNTHASE"/>
    <property type="match status" value="1"/>
</dbReference>
<dbReference type="CDD" id="cd05930">
    <property type="entry name" value="A_NRPS"/>
    <property type="match status" value="1"/>
</dbReference>
<evidence type="ECO:0000313" key="5">
    <source>
        <dbReference type="EMBL" id="VFJ76926.1"/>
    </source>
</evidence>
<dbReference type="InterPro" id="IPR036736">
    <property type="entry name" value="ACP-like_sf"/>
</dbReference>
<feature type="domain" description="Carrier" evidence="4">
    <location>
        <begin position="1011"/>
        <end position="1086"/>
    </location>
</feature>
<dbReference type="Pfam" id="PF00550">
    <property type="entry name" value="PP-binding"/>
    <property type="match status" value="1"/>
</dbReference>
<dbReference type="InterPro" id="IPR025110">
    <property type="entry name" value="AMP-bd_C"/>
</dbReference>
<dbReference type="FunFam" id="2.30.38.10:FF:000001">
    <property type="entry name" value="Non-ribosomal peptide synthetase PvdI"/>
    <property type="match status" value="1"/>
</dbReference>
<dbReference type="SUPFAM" id="SSF53474">
    <property type="entry name" value="alpha/beta-Hydrolases"/>
    <property type="match status" value="1"/>
</dbReference>
<dbReference type="Gene3D" id="3.30.300.30">
    <property type="match status" value="1"/>
</dbReference>
<keyword evidence="3" id="KW-0597">Phosphoprotein</keyword>
<evidence type="ECO:0000256" key="2">
    <source>
        <dbReference type="ARBA" id="ARBA00022450"/>
    </source>
</evidence>
<dbReference type="PROSITE" id="PS00455">
    <property type="entry name" value="AMP_BINDING"/>
    <property type="match status" value="1"/>
</dbReference>
<keyword evidence="2" id="KW-0596">Phosphopantetheine</keyword>
<dbReference type="Pfam" id="PF00975">
    <property type="entry name" value="Thioesterase"/>
    <property type="match status" value="1"/>
</dbReference>
<dbReference type="EMBL" id="CAADFE010000112">
    <property type="protein sequence ID" value="VFJ76926.1"/>
    <property type="molecule type" value="Genomic_DNA"/>
</dbReference>
<dbReference type="InterPro" id="IPR029058">
    <property type="entry name" value="AB_hydrolase_fold"/>
</dbReference>
<dbReference type="Gene3D" id="3.30.559.10">
    <property type="entry name" value="Chloramphenicol acetyltransferase-like domain"/>
    <property type="match status" value="1"/>
</dbReference>
<dbReference type="InterPro" id="IPR045851">
    <property type="entry name" value="AMP-bd_C_sf"/>
</dbReference>
<dbReference type="InterPro" id="IPR009081">
    <property type="entry name" value="PP-bd_ACP"/>
</dbReference>
<dbReference type="Gene3D" id="3.40.50.1820">
    <property type="entry name" value="alpha/beta hydrolase"/>
    <property type="match status" value="1"/>
</dbReference>
<dbReference type="SUPFAM" id="SSF56801">
    <property type="entry name" value="Acetyl-CoA synthetase-like"/>
    <property type="match status" value="1"/>
</dbReference>
<reference evidence="5" key="1">
    <citation type="submission" date="2019-02" db="EMBL/GenBank/DDBJ databases">
        <authorList>
            <person name="Gruber-Vodicka R. H."/>
            <person name="Seah K. B. B."/>
        </authorList>
    </citation>
    <scope>NUCLEOTIDE SEQUENCE</scope>
    <source>
        <strain evidence="5">BECK_BZ131</strain>
    </source>
</reference>
<dbReference type="InterPro" id="IPR023213">
    <property type="entry name" value="CAT-like_dom_sf"/>
</dbReference>
<dbReference type="SUPFAM" id="SSF52777">
    <property type="entry name" value="CoA-dependent acyltransferases"/>
    <property type="match status" value="2"/>
</dbReference>
<dbReference type="InterPro" id="IPR001242">
    <property type="entry name" value="Condensation_dom"/>
</dbReference>
<dbReference type="PROSITE" id="PS50075">
    <property type="entry name" value="CARRIER"/>
    <property type="match status" value="1"/>
</dbReference>
<dbReference type="SMART" id="SM00823">
    <property type="entry name" value="PKS_PP"/>
    <property type="match status" value="1"/>
</dbReference>
<sequence>MMKSSQEYPLSPNQQGLWALEQRFPGRGLYNDSGAYRPSENLSPATVRRAAARLCARHPALRTTFSERAGVPFQIVHEHLPLDFREFRLEEGDEATVERILDEQVSQHPLDLERGPPIRWTFISIRGQRPILSFTLHHIITDGWSNCTLMPEFGALCREESGGRVADFAPLRHGYHDFIREQDGWLASEAAQQERRFWRETLSGHIPPLNLPVPRLRQESRSFKTDVLPFAIPVSLREAMGRLAKTLNVRPLIPWLSLWFVLLYRLTGHEDPTTTLPVAGRPRKYIGVIGLFVNNLPIRARCAGEEDFRTFVQRTARAVEDALRHQTLPLTLTFGETKTANHTALSQTGFAWQDYNFPGRRDSRVVVTPWGDRGDMVHSGGMTWECVRPWRQPQEVDVQLWIMNPTGNQYGIWYYAQELFEPATMERWSGYLLQLAEGVVAEPETRISQLPLLTEAERQRILVDWNDTGMPYPRNKCVHELFEEQVARDLDAVAVIFEDEEVNYGELNDRANRLAHRLRKLDVRPEVLVGLFVERSVEMVVGLLAILKAGGAYVPLDPEYPAERLAFMAEDAGLKVLLCHGATRDRLPECAARILDMDGEGEAIAGESSENPEQLAEGNNLAYVIHTSGSTGKPKGVMIEHTMVTGHILNIIDLYDLKPADRVLQSASINFDASVDHIFGTLLVGATLILHGTGMCPPEEYLDDVVHYGITVIHMTPVYVHQIFDAAADRLKEIRASDLVLRLINSEGDVLPAETVRRWQEGPLGKARLLNTYGPTETTVTASAFEVPKDWSADTDTVPIGRPLPGRTVYILDDRMHPVPIGIPGELHIGGAGVARGYLNRPDLTAEKFIPDPFSDDPQARLYRTGDLCRWLPDGNIEFLGRIDTQVKIRGFRIECGEVENALRSHPDVREAVVKPQGEGADKQLVAWVGWGELANPNTDVSGDVHVGVRSPHQPTHALRTHLRALVPDWMIPSRFVFVEKLPLTPGGKIDRRALPDLDTDQSSVEAKYVAPRDPVENTLCGIFAQVLGIRRAGIHDNFFDLGGHSLLVIRAMPSIREHFGRELPPRALFQHPTPGELALAIRGHGEWLPTILLPLRTTGSRAPLFCVHPAGGGAFCYRELAKCLPDDQPVHGIQAVGFEGKEEPLTGIEAMATRYLEEITAQWPSGPYHLYGWSFGGVVAFEMAQRLRAAGREVGFLVLADTGHPSWFQEENEPEQDEIMVHLLAETGELDSELVHELRDMARADRLIYLQRRLAHVMNTSRDNQGRESGLPMIENLERFSEIYRANSQALRTYRPAPWEGKLVFLSARERLDPAMGPPHSAWIPLAAGGMEHHVIPGNHFTMHQRPQVREIARILEGILIDGMSG</sequence>
<dbReference type="GO" id="GO:0031177">
    <property type="term" value="F:phosphopantetheine binding"/>
    <property type="evidence" value="ECO:0007669"/>
    <property type="project" value="InterPro"/>
</dbReference>
<dbReference type="Pfam" id="PF00668">
    <property type="entry name" value="Condensation"/>
    <property type="match status" value="1"/>
</dbReference>
<dbReference type="InterPro" id="IPR000873">
    <property type="entry name" value="AMP-dep_synth/lig_dom"/>
</dbReference>
<dbReference type="Gene3D" id="3.40.50.980">
    <property type="match status" value="2"/>
</dbReference>
<dbReference type="GO" id="GO:0044550">
    <property type="term" value="P:secondary metabolite biosynthetic process"/>
    <property type="evidence" value="ECO:0007669"/>
    <property type="project" value="TreeGrafter"/>
</dbReference>
<dbReference type="InterPro" id="IPR020806">
    <property type="entry name" value="PKS_PP-bd"/>
</dbReference>
<dbReference type="PANTHER" id="PTHR45527">
    <property type="entry name" value="NONRIBOSOMAL PEPTIDE SYNTHETASE"/>
    <property type="match status" value="1"/>
</dbReference>
<dbReference type="InterPro" id="IPR020802">
    <property type="entry name" value="TesA-like"/>
</dbReference>
<dbReference type="GO" id="GO:0003824">
    <property type="term" value="F:catalytic activity"/>
    <property type="evidence" value="ECO:0007669"/>
    <property type="project" value="InterPro"/>
</dbReference>
<dbReference type="Pfam" id="PF13193">
    <property type="entry name" value="AMP-binding_C"/>
    <property type="match status" value="1"/>
</dbReference>
<dbReference type="Gene3D" id="2.30.38.10">
    <property type="entry name" value="Luciferase, Domain 3"/>
    <property type="match status" value="1"/>
</dbReference>
<organism evidence="5">
    <name type="scientific">Candidatus Kentrum sp. FW</name>
    <dbReference type="NCBI Taxonomy" id="2126338"/>
    <lineage>
        <taxon>Bacteria</taxon>
        <taxon>Pseudomonadati</taxon>
        <taxon>Pseudomonadota</taxon>
        <taxon>Gammaproteobacteria</taxon>
        <taxon>Candidatus Kentrum</taxon>
    </lineage>
</organism>
<dbReference type="InterPro" id="IPR010071">
    <property type="entry name" value="AA_adenyl_dom"/>
</dbReference>
<dbReference type="SUPFAM" id="SSF47336">
    <property type="entry name" value="ACP-like"/>
    <property type="match status" value="1"/>
</dbReference>
<comment type="cofactor">
    <cofactor evidence="1">
        <name>pantetheine 4'-phosphate</name>
        <dbReference type="ChEBI" id="CHEBI:47942"/>
    </cofactor>
</comment>
<dbReference type="InterPro" id="IPR020845">
    <property type="entry name" value="AMP-binding_CS"/>
</dbReference>
<dbReference type="FunFam" id="3.40.50.12780:FF:000012">
    <property type="entry name" value="Non-ribosomal peptide synthetase"/>
    <property type="match status" value="1"/>
</dbReference>
<dbReference type="GO" id="GO:0043041">
    <property type="term" value="P:amino acid activation for nonribosomal peptide biosynthetic process"/>
    <property type="evidence" value="ECO:0007669"/>
    <property type="project" value="TreeGrafter"/>
</dbReference>
<accession>A0A450U260</accession>
<gene>
    <name evidence="5" type="ORF">BECKFW1821C_GA0114237_11122</name>
</gene>
<dbReference type="NCBIfam" id="TIGR01733">
    <property type="entry name" value="AA-adenyl-dom"/>
    <property type="match status" value="1"/>
</dbReference>
<evidence type="ECO:0000259" key="4">
    <source>
        <dbReference type="PROSITE" id="PS50075"/>
    </source>
</evidence>
<dbReference type="Pfam" id="PF00501">
    <property type="entry name" value="AMP-binding"/>
    <property type="match status" value="1"/>
</dbReference>
<dbReference type="Gene3D" id="1.10.1200.10">
    <property type="entry name" value="ACP-like"/>
    <property type="match status" value="1"/>
</dbReference>
<evidence type="ECO:0000256" key="3">
    <source>
        <dbReference type="ARBA" id="ARBA00022553"/>
    </source>
</evidence>
<dbReference type="InterPro" id="IPR001031">
    <property type="entry name" value="Thioesterase"/>
</dbReference>
<dbReference type="Gene3D" id="3.30.559.30">
    <property type="entry name" value="Nonribosomal peptide synthetase, condensation domain"/>
    <property type="match status" value="1"/>
</dbReference>
<dbReference type="SMART" id="SM00824">
    <property type="entry name" value="PKS_TE"/>
    <property type="match status" value="1"/>
</dbReference>
<proteinExistence type="predicted"/>
<dbReference type="FunFam" id="1.10.1200.10:FF:000005">
    <property type="entry name" value="Nonribosomal peptide synthetase 1"/>
    <property type="match status" value="1"/>
</dbReference>
<dbReference type="GO" id="GO:0005737">
    <property type="term" value="C:cytoplasm"/>
    <property type="evidence" value="ECO:0007669"/>
    <property type="project" value="TreeGrafter"/>
</dbReference>
<dbReference type="FunFam" id="3.40.50.980:FF:000001">
    <property type="entry name" value="Non-ribosomal peptide synthetase"/>
    <property type="match status" value="1"/>
</dbReference>
<evidence type="ECO:0000256" key="1">
    <source>
        <dbReference type="ARBA" id="ARBA00001957"/>
    </source>
</evidence>
<name>A0A450U260_9GAMM</name>
<protein>
    <submittedName>
        <fullName evidence="5">Amino acid adenylation domain-containing protein</fullName>
    </submittedName>
</protein>